<keyword evidence="2" id="KW-0238">DNA-binding</keyword>
<reference evidence="5 6" key="1">
    <citation type="submission" date="2019-07" db="EMBL/GenBank/DDBJ databases">
        <title>Salinicoccus cyprini sp. nov., isolated from gastro-intestinal tract of mirror carp, Cyprinus carpio var. specularis, collected from Gobind Sagar Reservoir, Himachal Pradesh, India.</title>
        <authorList>
            <person name="Talwar C."/>
            <person name="Singh A.K."/>
            <person name="Lal R."/>
            <person name="Negi R.K."/>
        </authorList>
    </citation>
    <scope>NUCLEOTIDE SEQUENCE [LARGE SCALE GENOMIC DNA]</scope>
    <source>
        <strain evidence="5 6">CT19</strain>
    </source>
</reference>
<dbReference type="PANTHER" id="PTHR44846:SF17">
    <property type="entry name" value="GNTR-FAMILY TRANSCRIPTIONAL REGULATOR"/>
    <property type="match status" value="1"/>
</dbReference>
<gene>
    <name evidence="5" type="ORF">FO441_01415</name>
</gene>
<protein>
    <submittedName>
        <fullName evidence="5">GntR family transcriptional regulator</fullName>
    </submittedName>
</protein>
<keyword evidence="1" id="KW-0805">Transcription regulation</keyword>
<evidence type="ECO:0000256" key="2">
    <source>
        <dbReference type="ARBA" id="ARBA00023125"/>
    </source>
</evidence>
<sequence>MTQPDFSVSNESIVRNAIQEMIMNHELEPGDKLPSENELADSFKMKRIVVRNALLQLEKMGLLDSRQGIGRFVKEKMPVIELDMTGKRSFSGKMQEQGVPYESRVIFADYASGKEQEKYRATLGVGADVSIYKVARLRIVNHVPCAIHISFIREDMVPDISRETDQLSSIFNYYSSKGYTNLTSGGTQIHTTFPTLNEQRQLECLELVPLIVYESHTADVDRDIMLEQTRILYRSDLFKHSLGSVN</sequence>
<evidence type="ECO:0000313" key="5">
    <source>
        <dbReference type="EMBL" id="TVT28962.1"/>
    </source>
</evidence>
<evidence type="ECO:0000256" key="3">
    <source>
        <dbReference type="ARBA" id="ARBA00023163"/>
    </source>
</evidence>
<evidence type="ECO:0000313" key="6">
    <source>
        <dbReference type="Proteomes" id="UP000315103"/>
    </source>
</evidence>
<dbReference type="CDD" id="cd07377">
    <property type="entry name" value="WHTH_GntR"/>
    <property type="match status" value="1"/>
</dbReference>
<dbReference type="PANTHER" id="PTHR44846">
    <property type="entry name" value="MANNOSYL-D-GLYCERATE TRANSPORT/METABOLISM SYSTEM REPRESSOR MNGR-RELATED"/>
    <property type="match status" value="1"/>
</dbReference>
<name>A0A558AXH2_9STAP</name>
<dbReference type="InterPro" id="IPR011663">
    <property type="entry name" value="UTRA"/>
</dbReference>
<dbReference type="InterPro" id="IPR036390">
    <property type="entry name" value="WH_DNA-bd_sf"/>
</dbReference>
<evidence type="ECO:0000256" key="1">
    <source>
        <dbReference type="ARBA" id="ARBA00023015"/>
    </source>
</evidence>
<dbReference type="SUPFAM" id="SSF46785">
    <property type="entry name" value="Winged helix' DNA-binding domain"/>
    <property type="match status" value="1"/>
</dbReference>
<dbReference type="InterPro" id="IPR036388">
    <property type="entry name" value="WH-like_DNA-bd_sf"/>
</dbReference>
<dbReference type="SMART" id="SM00866">
    <property type="entry name" value="UTRA"/>
    <property type="match status" value="1"/>
</dbReference>
<dbReference type="InterPro" id="IPR000524">
    <property type="entry name" value="Tscrpt_reg_HTH_GntR"/>
</dbReference>
<dbReference type="Gene3D" id="1.10.10.10">
    <property type="entry name" value="Winged helix-like DNA-binding domain superfamily/Winged helix DNA-binding domain"/>
    <property type="match status" value="1"/>
</dbReference>
<dbReference type="AlphaFoldDB" id="A0A558AXH2"/>
<dbReference type="InterPro" id="IPR050679">
    <property type="entry name" value="Bact_HTH_transcr_reg"/>
</dbReference>
<dbReference type="Proteomes" id="UP000315103">
    <property type="component" value="Unassembled WGS sequence"/>
</dbReference>
<dbReference type="OrthoDB" id="9816541at2"/>
<dbReference type="PRINTS" id="PR00035">
    <property type="entry name" value="HTHGNTR"/>
</dbReference>
<comment type="caution">
    <text evidence="5">The sequence shown here is derived from an EMBL/GenBank/DDBJ whole genome shotgun (WGS) entry which is preliminary data.</text>
</comment>
<dbReference type="GO" id="GO:0003700">
    <property type="term" value="F:DNA-binding transcription factor activity"/>
    <property type="evidence" value="ECO:0007669"/>
    <property type="project" value="InterPro"/>
</dbReference>
<dbReference type="Gene3D" id="3.40.1410.10">
    <property type="entry name" value="Chorismate lyase-like"/>
    <property type="match status" value="1"/>
</dbReference>
<dbReference type="Pfam" id="PF07702">
    <property type="entry name" value="UTRA"/>
    <property type="match status" value="1"/>
</dbReference>
<dbReference type="PROSITE" id="PS50949">
    <property type="entry name" value="HTH_GNTR"/>
    <property type="match status" value="1"/>
</dbReference>
<dbReference type="InterPro" id="IPR028978">
    <property type="entry name" value="Chorismate_lyase_/UTRA_dom_sf"/>
</dbReference>
<dbReference type="EMBL" id="VMSJ01000001">
    <property type="protein sequence ID" value="TVT28962.1"/>
    <property type="molecule type" value="Genomic_DNA"/>
</dbReference>
<dbReference type="GO" id="GO:0045892">
    <property type="term" value="P:negative regulation of DNA-templated transcription"/>
    <property type="evidence" value="ECO:0007669"/>
    <property type="project" value="TreeGrafter"/>
</dbReference>
<keyword evidence="6" id="KW-1185">Reference proteome</keyword>
<organism evidence="5 6">
    <name type="scientific">Salinicoccus cyprini</name>
    <dbReference type="NCBI Taxonomy" id="2493691"/>
    <lineage>
        <taxon>Bacteria</taxon>
        <taxon>Bacillati</taxon>
        <taxon>Bacillota</taxon>
        <taxon>Bacilli</taxon>
        <taxon>Bacillales</taxon>
        <taxon>Staphylococcaceae</taxon>
        <taxon>Salinicoccus</taxon>
    </lineage>
</organism>
<dbReference type="Pfam" id="PF00392">
    <property type="entry name" value="GntR"/>
    <property type="match status" value="1"/>
</dbReference>
<proteinExistence type="predicted"/>
<dbReference type="SUPFAM" id="SSF64288">
    <property type="entry name" value="Chorismate lyase-like"/>
    <property type="match status" value="1"/>
</dbReference>
<evidence type="ECO:0000259" key="4">
    <source>
        <dbReference type="PROSITE" id="PS50949"/>
    </source>
</evidence>
<dbReference type="GO" id="GO:0003677">
    <property type="term" value="F:DNA binding"/>
    <property type="evidence" value="ECO:0007669"/>
    <property type="project" value="UniProtKB-KW"/>
</dbReference>
<accession>A0A558AXH2</accession>
<dbReference type="SMART" id="SM00345">
    <property type="entry name" value="HTH_GNTR"/>
    <property type="match status" value="1"/>
</dbReference>
<dbReference type="RefSeq" id="WP_145284731.1">
    <property type="nucleotide sequence ID" value="NZ_VMSJ01000001.1"/>
</dbReference>
<keyword evidence="3" id="KW-0804">Transcription</keyword>
<feature type="domain" description="HTH gntR-type" evidence="4">
    <location>
        <begin position="8"/>
        <end position="76"/>
    </location>
</feature>